<reference evidence="12" key="1">
    <citation type="journal article" date="2019" name="Int. J. Syst. Evol. Microbiol.">
        <title>The Global Catalogue of Microorganisms (GCM) 10K type strain sequencing project: providing services to taxonomists for standard genome sequencing and annotation.</title>
        <authorList>
            <consortium name="The Broad Institute Genomics Platform"/>
            <consortium name="The Broad Institute Genome Sequencing Center for Infectious Disease"/>
            <person name="Wu L."/>
            <person name="Ma J."/>
        </authorList>
    </citation>
    <scope>NUCLEOTIDE SEQUENCE [LARGE SCALE GENOMIC DNA]</scope>
    <source>
        <strain evidence="12">JCM 18054</strain>
    </source>
</reference>
<dbReference type="PROSITE" id="PS51257">
    <property type="entry name" value="PROKAR_LIPOPROTEIN"/>
    <property type="match status" value="1"/>
</dbReference>
<name>A0ABP9QSX8_9PSEU</name>
<dbReference type="InterPro" id="IPR017941">
    <property type="entry name" value="Rieske_2Fe-2S"/>
</dbReference>
<proteinExistence type="predicted"/>
<dbReference type="InterPro" id="IPR014349">
    <property type="entry name" value="Rieske_Fe-S_prot"/>
</dbReference>
<evidence type="ECO:0000313" key="11">
    <source>
        <dbReference type="EMBL" id="GAA5166769.1"/>
    </source>
</evidence>
<comment type="cofactor">
    <cofactor evidence="9">
        <name>[2Fe-2S] cluster</name>
        <dbReference type="ChEBI" id="CHEBI:190135"/>
    </cofactor>
</comment>
<keyword evidence="7" id="KW-1015">Disulfide bond</keyword>
<evidence type="ECO:0000256" key="1">
    <source>
        <dbReference type="ARBA" id="ARBA00002494"/>
    </source>
</evidence>
<evidence type="ECO:0000256" key="8">
    <source>
        <dbReference type="ARBA" id="ARBA00029586"/>
    </source>
</evidence>
<keyword evidence="5" id="KW-0408">Iron</keyword>
<dbReference type="CDD" id="cd03467">
    <property type="entry name" value="Rieske"/>
    <property type="match status" value="1"/>
</dbReference>
<comment type="function">
    <text evidence="1">Iron-sulfur subunit of the cytochrome bc1 complex, an essential component of the respiratory electron transport chain required for ATP synthesis. The bc1 complex catalyzes the oxidation of menaquinol and the reduction of cytochrome c in the respiratory chain. The bc1 complex operates through a Q-cycle mechanism that couples electron transfer to generation of the proton gradient that drives ATP synthesis.</text>
</comment>
<dbReference type="InterPro" id="IPR006311">
    <property type="entry name" value="TAT_signal"/>
</dbReference>
<keyword evidence="6" id="KW-0411">Iron-sulfur</keyword>
<evidence type="ECO:0000256" key="3">
    <source>
        <dbReference type="ARBA" id="ARBA00022714"/>
    </source>
</evidence>
<evidence type="ECO:0000256" key="7">
    <source>
        <dbReference type="ARBA" id="ARBA00023157"/>
    </source>
</evidence>
<sequence length="151" mass="14435">MKKGMTADTPTRRTVLTTGVAVAGAAAGAVALTACGTDSGSSGSSGGAAPAPAPSGTTVAALADIPVGQCKSVQVNGQQAIVARPTETTAACFSAICTHQGCTVNPDGGKLSCPCHGSVFNALTGAVEKGPASTPLPSIPVKVDGSNVVTA</sequence>
<protein>
    <recommendedName>
        <fullName evidence="2">Cytochrome bc1 complex Rieske iron-sulfur subunit</fullName>
    </recommendedName>
    <alternativeName>
        <fullName evidence="8">Cytochrome bc1 reductase complex subunit QcrA</fullName>
    </alternativeName>
</protein>
<dbReference type="Gene3D" id="2.102.10.10">
    <property type="entry name" value="Rieske [2Fe-2S] iron-sulphur domain"/>
    <property type="match status" value="1"/>
</dbReference>
<keyword evidence="3" id="KW-0001">2Fe-2S</keyword>
<feature type="domain" description="Rieske" evidence="10">
    <location>
        <begin position="57"/>
        <end position="150"/>
    </location>
</feature>
<evidence type="ECO:0000256" key="9">
    <source>
        <dbReference type="ARBA" id="ARBA00034078"/>
    </source>
</evidence>
<dbReference type="InterPro" id="IPR005805">
    <property type="entry name" value="Rieske_Fe-S_prot_C"/>
</dbReference>
<evidence type="ECO:0000256" key="2">
    <source>
        <dbReference type="ARBA" id="ARBA00015816"/>
    </source>
</evidence>
<dbReference type="SUPFAM" id="SSF50022">
    <property type="entry name" value="ISP domain"/>
    <property type="match status" value="1"/>
</dbReference>
<dbReference type="PRINTS" id="PR00162">
    <property type="entry name" value="RIESKE"/>
</dbReference>
<keyword evidence="4" id="KW-0479">Metal-binding</keyword>
<dbReference type="Proteomes" id="UP001500192">
    <property type="component" value="Unassembled WGS sequence"/>
</dbReference>
<evidence type="ECO:0000313" key="12">
    <source>
        <dbReference type="Proteomes" id="UP001500192"/>
    </source>
</evidence>
<evidence type="ECO:0000259" key="10">
    <source>
        <dbReference type="PROSITE" id="PS51296"/>
    </source>
</evidence>
<organism evidence="11 12">
    <name type="scientific">Amycolatopsis dongchuanensis</name>
    <dbReference type="NCBI Taxonomy" id="1070866"/>
    <lineage>
        <taxon>Bacteria</taxon>
        <taxon>Bacillati</taxon>
        <taxon>Actinomycetota</taxon>
        <taxon>Actinomycetes</taxon>
        <taxon>Pseudonocardiales</taxon>
        <taxon>Pseudonocardiaceae</taxon>
        <taxon>Amycolatopsis</taxon>
    </lineage>
</organism>
<evidence type="ECO:0000256" key="6">
    <source>
        <dbReference type="ARBA" id="ARBA00023014"/>
    </source>
</evidence>
<dbReference type="Pfam" id="PF00355">
    <property type="entry name" value="Rieske"/>
    <property type="match status" value="1"/>
</dbReference>
<evidence type="ECO:0000256" key="5">
    <source>
        <dbReference type="ARBA" id="ARBA00023004"/>
    </source>
</evidence>
<comment type="caution">
    <text evidence="11">The sequence shown here is derived from an EMBL/GenBank/DDBJ whole genome shotgun (WGS) entry which is preliminary data.</text>
</comment>
<keyword evidence="12" id="KW-1185">Reference proteome</keyword>
<evidence type="ECO:0000256" key="4">
    <source>
        <dbReference type="ARBA" id="ARBA00022723"/>
    </source>
</evidence>
<dbReference type="PROSITE" id="PS51296">
    <property type="entry name" value="RIESKE"/>
    <property type="match status" value="1"/>
</dbReference>
<dbReference type="PROSITE" id="PS51318">
    <property type="entry name" value="TAT"/>
    <property type="match status" value="1"/>
</dbReference>
<dbReference type="InterPro" id="IPR036922">
    <property type="entry name" value="Rieske_2Fe-2S_sf"/>
</dbReference>
<dbReference type="EMBL" id="BAABIB010000075">
    <property type="protein sequence ID" value="GAA5166769.1"/>
    <property type="molecule type" value="Genomic_DNA"/>
</dbReference>
<gene>
    <name evidence="11" type="ORF">GCM10023214_39970</name>
</gene>
<dbReference type="PANTHER" id="PTHR10134">
    <property type="entry name" value="CYTOCHROME B-C1 COMPLEX SUBUNIT RIESKE, MITOCHONDRIAL"/>
    <property type="match status" value="1"/>
</dbReference>
<accession>A0ABP9QSX8</accession>